<evidence type="ECO:0000313" key="1">
    <source>
        <dbReference type="EMBL" id="KAG0412076.1"/>
    </source>
</evidence>
<gene>
    <name evidence="1" type="ORF">HPB47_010808</name>
</gene>
<organism evidence="1 2">
    <name type="scientific">Ixodes persulcatus</name>
    <name type="common">Taiga tick</name>
    <dbReference type="NCBI Taxonomy" id="34615"/>
    <lineage>
        <taxon>Eukaryota</taxon>
        <taxon>Metazoa</taxon>
        <taxon>Ecdysozoa</taxon>
        <taxon>Arthropoda</taxon>
        <taxon>Chelicerata</taxon>
        <taxon>Arachnida</taxon>
        <taxon>Acari</taxon>
        <taxon>Parasitiformes</taxon>
        <taxon>Ixodida</taxon>
        <taxon>Ixodoidea</taxon>
        <taxon>Ixodidae</taxon>
        <taxon>Ixodinae</taxon>
        <taxon>Ixodes</taxon>
    </lineage>
</organism>
<keyword evidence="2" id="KW-1185">Reference proteome</keyword>
<dbReference type="EMBL" id="JABSTQ010011378">
    <property type="protein sequence ID" value="KAG0412076.1"/>
    <property type="molecule type" value="Genomic_DNA"/>
</dbReference>
<evidence type="ECO:0000313" key="2">
    <source>
        <dbReference type="Proteomes" id="UP000805193"/>
    </source>
</evidence>
<proteinExistence type="predicted"/>
<accession>A0AC60NY53</accession>
<comment type="caution">
    <text evidence="1">The sequence shown here is derived from an EMBL/GenBank/DDBJ whole genome shotgun (WGS) entry which is preliminary data.</text>
</comment>
<dbReference type="Proteomes" id="UP000805193">
    <property type="component" value="Unassembled WGS sequence"/>
</dbReference>
<name>A0AC60NY53_IXOPE</name>
<protein>
    <submittedName>
        <fullName evidence="1">Uncharacterized protein</fullName>
    </submittedName>
</protein>
<sequence length="536" mass="60045">MDDEQFRKAGNQMIDFAISYWNGLRDRSVIPDVSPGYLPSLLPQEAPQEPDKWEDVFKDIEQIILPGMTHWQSPQFHAYFPTGNSPPSLLADMLSSTLSIVGFSWIASPVSTELEMVVMDWLGKAIELPDHFLFSTPGIHGGGVIQSTASECTLTAVLAAKTKMTTQVLQQNPSLTPCQVWDKLVVYTSCQAHSSVERAALLASVRLHVVSTDDELSVRGATLLKVIQEDRKLGFIPMAVVATLGTTNSCAYDNLAEVGAVCTAEGLWLHVDAAYAGSAFICPEFRHYMKGVEHVSSFSLNPHKWLLVGVDLSAMWFRDRSDIEEAFKVNPLYLKHENQGGKVPDYRHWAIPLGRRFRSLKLWFVFRCYGLSGLQRYIREQIELAKEFEALVKKDKRFQVVVPVTLALVCFRFKGSNADNEDLLQILNERRKVHLTPTKLRGVFVLRFAVCSRLTEKKDVLYAWDEVCAALDVLKTNRGGNLRADTKAVFSVPKELVQRKPLQGEASAGRTLEQVGDDYGVSVLLELVSNLREHDC</sequence>
<reference evidence="1 2" key="1">
    <citation type="journal article" date="2020" name="Cell">
        <title>Large-Scale Comparative Analyses of Tick Genomes Elucidate Their Genetic Diversity and Vector Capacities.</title>
        <authorList>
            <consortium name="Tick Genome and Microbiome Consortium (TIGMIC)"/>
            <person name="Jia N."/>
            <person name="Wang J."/>
            <person name="Shi W."/>
            <person name="Du L."/>
            <person name="Sun Y."/>
            <person name="Zhan W."/>
            <person name="Jiang J.F."/>
            <person name="Wang Q."/>
            <person name="Zhang B."/>
            <person name="Ji P."/>
            <person name="Bell-Sakyi L."/>
            <person name="Cui X.M."/>
            <person name="Yuan T.T."/>
            <person name="Jiang B.G."/>
            <person name="Yang W.F."/>
            <person name="Lam T.T."/>
            <person name="Chang Q.C."/>
            <person name="Ding S.J."/>
            <person name="Wang X.J."/>
            <person name="Zhu J.G."/>
            <person name="Ruan X.D."/>
            <person name="Zhao L."/>
            <person name="Wei J.T."/>
            <person name="Ye R.Z."/>
            <person name="Que T.C."/>
            <person name="Du C.H."/>
            <person name="Zhou Y.H."/>
            <person name="Cheng J.X."/>
            <person name="Dai P.F."/>
            <person name="Guo W.B."/>
            <person name="Han X.H."/>
            <person name="Huang E.J."/>
            <person name="Li L.F."/>
            <person name="Wei W."/>
            <person name="Gao Y.C."/>
            <person name="Liu J.Z."/>
            <person name="Shao H.Z."/>
            <person name="Wang X."/>
            <person name="Wang C.C."/>
            <person name="Yang T.C."/>
            <person name="Huo Q.B."/>
            <person name="Li W."/>
            <person name="Chen H.Y."/>
            <person name="Chen S.E."/>
            <person name="Zhou L.G."/>
            <person name="Ni X.B."/>
            <person name="Tian J.H."/>
            <person name="Sheng Y."/>
            <person name="Liu T."/>
            <person name="Pan Y.S."/>
            <person name="Xia L.Y."/>
            <person name="Li J."/>
            <person name="Zhao F."/>
            <person name="Cao W.C."/>
        </authorList>
    </citation>
    <scope>NUCLEOTIDE SEQUENCE [LARGE SCALE GENOMIC DNA]</scope>
    <source>
        <strain evidence="1">Iper-2018</strain>
    </source>
</reference>